<dbReference type="Pfam" id="PF02195">
    <property type="entry name" value="ParB_N"/>
    <property type="match status" value="1"/>
</dbReference>
<feature type="domain" description="ParB-like N-terminal" evidence="4">
    <location>
        <begin position="28"/>
        <end position="120"/>
    </location>
</feature>
<keyword evidence="6" id="KW-1185">Reference proteome</keyword>
<comment type="caution">
    <text evidence="5">The sequence shown here is derived from an EMBL/GenBank/DDBJ whole genome shotgun (WGS) entry which is preliminary data.</text>
</comment>
<dbReference type="SUPFAM" id="SSF110849">
    <property type="entry name" value="ParB/Sulfiredoxin"/>
    <property type="match status" value="1"/>
</dbReference>
<dbReference type="Pfam" id="PF23552">
    <property type="entry name" value="ParB_C"/>
    <property type="match status" value="1"/>
</dbReference>
<dbReference type="InterPro" id="IPR050336">
    <property type="entry name" value="Chromosome_partition/occlusion"/>
</dbReference>
<proteinExistence type="inferred from homology"/>
<dbReference type="PANTHER" id="PTHR33375:SF1">
    <property type="entry name" value="CHROMOSOME-PARTITIONING PROTEIN PARB-RELATED"/>
    <property type="match status" value="1"/>
</dbReference>
<evidence type="ECO:0000256" key="1">
    <source>
        <dbReference type="ARBA" id="ARBA00006295"/>
    </source>
</evidence>
<dbReference type="InterPro" id="IPR004437">
    <property type="entry name" value="ParB/RepB/Spo0J"/>
</dbReference>
<gene>
    <name evidence="5" type="ORF">WI372_02130</name>
</gene>
<comment type="similarity">
    <text evidence="1">Belongs to the ParB family.</text>
</comment>
<dbReference type="PANTHER" id="PTHR33375">
    <property type="entry name" value="CHROMOSOME-PARTITIONING PROTEIN PARB-RELATED"/>
    <property type="match status" value="1"/>
</dbReference>
<evidence type="ECO:0000313" key="5">
    <source>
        <dbReference type="EMBL" id="MEK9499778.1"/>
    </source>
</evidence>
<dbReference type="Gene3D" id="1.10.10.2830">
    <property type="match status" value="1"/>
</dbReference>
<evidence type="ECO:0000259" key="4">
    <source>
        <dbReference type="SMART" id="SM00470"/>
    </source>
</evidence>
<dbReference type="InterPro" id="IPR036086">
    <property type="entry name" value="ParB/Sulfiredoxin_sf"/>
</dbReference>
<protein>
    <submittedName>
        <fullName evidence="5">ParB/RepB/Spo0J family partition protein</fullName>
    </submittedName>
</protein>
<dbReference type="CDD" id="cd16393">
    <property type="entry name" value="SPO0J_N"/>
    <property type="match status" value="1"/>
</dbReference>
<accession>A0ABU9E6N0</accession>
<keyword evidence="3" id="KW-0238">DNA-binding</keyword>
<dbReference type="EMBL" id="JBBHLI010000001">
    <property type="protein sequence ID" value="MEK9499778.1"/>
    <property type="molecule type" value="Genomic_DNA"/>
</dbReference>
<evidence type="ECO:0000256" key="3">
    <source>
        <dbReference type="ARBA" id="ARBA00023125"/>
    </source>
</evidence>
<dbReference type="RefSeq" id="WP_405278174.1">
    <property type="nucleotide sequence ID" value="NZ_CP144380.1"/>
</dbReference>
<organism evidence="5 6">
    <name type="scientific">Gaopeijia maritima</name>
    <dbReference type="NCBI Taxonomy" id="3119007"/>
    <lineage>
        <taxon>Bacteria</taxon>
        <taxon>Pseudomonadati</taxon>
        <taxon>Gemmatimonadota</taxon>
        <taxon>Longimicrobiia</taxon>
        <taxon>Gaopeijiales</taxon>
        <taxon>Gaopeijiaceae</taxon>
        <taxon>Gaopeijia</taxon>
    </lineage>
</organism>
<dbReference type="NCBIfam" id="TIGR00180">
    <property type="entry name" value="parB_part"/>
    <property type="match status" value="1"/>
</dbReference>
<dbReference type="InterPro" id="IPR003115">
    <property type="entry name" value="ParB_N"/>
</dbReference>
<dbReference type="Proteomes" id="UP001484239">
    <property type="component" value="Unassembled WGS sequence"/>
</dbReference>
<dbReference type="SUPFAM" id="SSF109709">
    <property type="entry name" value="KorB DNA-binding domain-like"/>
    <property type="match status" value="1"/>
</dbReference>
<dbReference type="Gene3D" id="3.90.1530.30">
    <property type="match status" value="1"/>
</dbReference>
<dbReference type="InterPro" id="IPR057240">
    <property type="entry name" value="ParB_dimer_C"/>
</dbReference>
<sequence>MKKDRLGRGLGALLGDYMEPPSQETEVQRLPVGSIVPNPLQPRQEFSETELSELVDSIRENGLLQPLLVRPDPGRPERYQLVAGERRFRSIQRLDWTDVPVVVREMSDEALLVLALVENLQREQLGPLEEADGYQALIDRFEMTQEEVARAVGKDRSTVANMLRLLRLPPSIRKMLQANQLSMGHARALLSVDDAVRAADLAREAVARGWSVREVERQAKAVRAARSSRRSAPAGHRSSDPLVRALEEALRERLATRVSIRGGGSKGKGVIEVPFHDAEDFERVFALIAGAEASEVLG</sequence>
<dbReference type="Pfam" id="PF17762">
    <property type="entry name" value="HTH_ParB"/>
    <property type="match status" value="1"/>
</dbReference>
<dbReference type="SMART" id="SM00470">
    <property type="entry name" value="ParB"/>
    <property type="match status" value="1"/>
</dbReference>
<reference evidence="5 6" key="1">
    <citation type="submission" date="2024-02" db="EMBL/GenBank/DDBJ databases">
        <title>A novel Gemmatimonadota bacterium.</title>
        <authorList>
            <person name="Du Z.-J."/>
            <person name="Ye Y.-Q."/>
        </authorList>
    </citation>
    <scope>NUCLEOTIDE SEQUENCE [LARGE SCALE GENOMIC DNA]</scope>
    <source>
        <strain evidence="5 6">DH-20</strain>
    </source>
</reference>
<evidence type="ECO:0000313" key="6">
    <source>
        <dbReference type="Proteomes" id="UP001484239"/>
    </source>
</evidence>
<dbReference type="InterPro" id="IPR041468">
    <property type="entry name" value="HTH_ParB/Spo0J"/>
</dbReference>
<evidence type="ECO:0000256" key="2">
    <source>
        <dbReference type="ARBA" id="ARBA00022829"/>
    </source>
</evidence>
<name>A0ABU9E6N0_9BACT</name>
<keyword evidence="2" id="KW-0159">Chromosome partition</keyword>